<dbReference type="Proteomes" id="UP000627292">
    <property type="component" value="Unassembled WGS sequence"/>
</dbReference>
<evidence type="ECO:0000256" key="1">
    <source>
        <dbReference type="SAM" id="SignalP"/>
    </source>
</evidence>
<name>A0A917IQS4_9BACT</name>
<evidence type="ECO:0000313" key="2">
    <source>
        <dbReference type="EMBL" id="GGH59765.1"/>
    </source>
</evidence>
<keyword evidence="1" id="KW-0732">Signal</keyword>
<feature type="signal peptide" evidence="1">
    <location>
        <begin position="1"/>
        <end position="24"/>
    </location>
</feature>
<evidence type="ECO:0000313" key="3">
    <source>
        <dbReference type="Proteomes" id="UP000627292"/>
    </source>
</evidence>
<dbReference type="AlphaFoldDB" id="A0A917IQS4"/>
<dbReference type="RefSeq" id="WP_229687704.1">
    <property type="nucleotide sequence ID" value="NZ_BMIB01000001.1"/>
</dbReference>
<feature type="chain" id="PRO_5037493999" description="TerB family tellurite resistance protein" evidence="1">
    <location>
        <begin position="25"/>
        <end position="211"/>
    </location>
</feature>
<reference evidence="2" key="2">
    <citation type="submission" date="2020-09" db="EMBL/GenBank/DDBJ databases">
        <authorList>
            <person name="Sun Q."/>
            <person name="Zhou Y."/>
        </authorList>
    </citation>
    <scope>NUCLEOTIDE SEQUENCE</scope>
    <source>
        <strain evidence="2">CGMCC 1.15290</strain>
    </source>
</reference>
<sequence length="211" mass="24041">MKKALSMLVASLALSALFTTPAKAQSTEIQQLILNVTKWNQLKDILENMRKGYDVLTSGYRTVKDLSEGNFNLHKLFLDGLMQVSPTVARYRKIADIIANQKRIISGYKAAYNGFAVSGVFSEQDLIYISKVYDNLLTRSARNLDELLLVITAGQLRMNDAERIAAIDRIDADVKEKLDYLYYFNKRTFLVQQQQQKALNEISTLQQLHLQ</sequence>
<reference evidence="2" key="1">
    <citation type="journal article" date="2014" name="Int. J. Syst. Evol. Microbiol.">
        <title>Complete genome sequence of Corynebacterium casei LMG S-19264T (=DSM 44701T), isolated from a smear-ripened cheese.</title>
        <authorList>
            <consortium name="US DOE Joint Genome Institute (JGI-PGF)"/>
            <person name="Walter F."/>
            <person name="Albersmeier A."/>
            <person name="Kalinowski J."/>
            <person name="Ruckert C."/>
        </authorList>
    </citation>
    <scope>NUCLEOTIDE SEQUENCE</scope>
    <source>
        <strain evidence="2">CGMCC 1.15290</strain>
    </source>
</reference>
<gene>
    <name evidence="2" type="ORF">GCM10011379_06900</name>
</gene>
<accession>A0A917IQS4</accession>
<evidence type="ECO:0008006" key="4">
    <source>
        <dbReference type="Google" id="ProtNLM"/>
    </source>
</evidence>
<keyword evidence="3" id="KW-1185">Reference proteome</keyword>
<organism evidence="2 3">
    <name type="scientific">Filimonas zeae</name>
    <dbReference type="NCBI Taxonomy" id="1737353"/>
    <lineage>
        <taxon>Bacteria</taxon>
        <taxon>Pseudomonadati</taxon>
        <taxon>Bacteroidota</taxon>
        <taxon>Chitinophagia</taxon>
        <taxon>Chitinophagales</taxon>
        <taxon>Chitinophagaceae</taxon>
        <taxon>Filimonas</taxon>
    </lineage>
</organism>
<dbReference type="EMBL" id="BMIB01000001">
    <property type="protein sequence ID" value="GGH59765.1"/>
    <property type="molecule type" value="Genomic_DNA"/>
</dbReference>
<protein>
    <recommendedName>
        <fullName evidence="4">TerB family tellurite resistance protein</fullName>
    </recommendedName>
</protein>
<comment type="caution">
    <text evidence="2">The sequence shown here is derived from an EMBL/GenBank/DDBJ whole genome shotgun (WGS) entry which is preliminary data.</text>
</comment>
<proteinExistence type="predicted"/>